<dbReference type="EMBL" id="JACGWK010000013">
    <property type="protein sequence ID" value="KAL0318618.1"/>
    <property type="molecule type" value="Genomic_DNA"/>
</dbReference>
<dbReference type="GO" id="GO:0004714">
    <property type="term" value="F:transmembrane receptor protein tyrosine kinase activity"/>
    <property type="evidence" value="ECO:0007669"/>
    <property type="project" value="InterPro"/>
</dbReference>
<comment type="similarity">
    <text evidence="17">Belongs to the protein kinase superfamily.</text>
</comment>
<dbReference type="InterPro" id="IPR045272">
    <property type="entry name" value="ANXUR1/2-like"/>
</dbReference>
<evidence type="ECO:0000256" key="15">
    <source>
        <dbReference type="ARBA" id="ARBA00048679"/>
    </source>
</evidence>
<dbReference type="PROSITE" id="PS00108">
    <property type="entry name" value="PROTEIN_KINASE_ST"/>
    <property type="match status" value="1"/>
</dbReference>
<evidence type="ECO:0000256" key="16">
    <source>
        <dbReference type="PROSITE-ProRule" id="PRU10141"/>
    </source>
</evidence>
<dbReference type="InterPro" id="IPR011009">
    <property type="entry name" value="Kinase-like_dom_sf"/>
</dbReference>
<evidence type="ECO:0000256" key="6">
    <source>
        <dbReference type="ARBA" id="ARBA00022729"/>
    </source>
</evidence>
<dbReference type="SMART" id="SM00220">
    <property type="entry name" value="S_TKc"/>
    <property type="match status" value="1"/>
</dbReference>
<dbReference type="PIRSF" id="PIRSF000654">
    <property type="entry name" value="Integrin-linked_kinase"/>
    <property type="match status" value="1"/>
</dbReference>
<feature type="domain" description="Protein kinase" evidence="18">
    <location>
        <begin position="58"/>
        <end position="336"/>
    </location>
</feature>
<comment type="subcellular location">
    <subcellularLocation>
        <location evidence="1">Membrane</location>
        <topology evidence="1">Single-pass type I membrane protein</topology>
    </subcellularLocation>
</comment>
<evidence type="ECO:0000256" key="14">
    <source>
        <dbReference type="ARBA" id="ARBA00047899"/>
    </source>
</evidence>
<dbReference type="InterPro" id="IPR008271">
    <property type="entry name" value="Ser/Thr_kinase_AS"/>
</dbReference>
<dbReference type="PROSITE" id="PS50011">
    <property type="entry name" value="PROTEIN_KINASE_DOM"/>
    <property type="match status" value="1"/>
</dbReference>
<reference evidence="19" key="1">
    <citation type="submission" date="2020-06" db="EMBL/GenBank/DDBJ databases">
        <authorList>
            <person name="Li T."/>
            <person name="Hu X."/>
            <person name="Zhang T."/>
            <person name="Song X."/>
            <person name="Zhang H."/>
            <person name="Dai N."/>
            <person name="Sheng W."/>
            <person name="Hou X."/>
            <person name="Wei L."/>
        </authorList>
    </citation>
    <scope>NUCLEOTIDE SEQUENCE</scope>
    <source>
        <strain evidence="19">G01</strain>
        <tissue evidence="19">Leaf</tissue>
    </source>
</reference>
<reference evidence="19" key="2">
    <citation type="journal article" date="2024" name="Plant">
        <title>Genomic evolution and insights into agronomic trait innovations of Sesamum species.</title>
        <authorList>
            <person name="Miao H."/>
            <person name="Wang L."/>
            <person name="Qu L."/>
            <person name="Liu H."/>
            <person name="Sun Y."/>
            <person name="Le M."/>
            <person name="Wang Q."/>
            <person name="Wei S."/>
            <person name="Zheng Y."/>
            <person name="Lin W."/>
            <person name="Duan Y."/>
            <person name="Cao H."/>
            <person name="Xiong S."/>
            <person name="Wang X."/>
            <person name="Wei L."/>
            <person name="Li C."/>
            <person name="Ma Q."/>
            <person name="Ju M."/>
            <person name="Zhao R."/>
            <person name="Li G."/>
            <person name="Mu C."/>
            <person name="Tian Q."/>
            <person name="Mei H."/>
            <person name="Zhang T."/>
            <person name="Gao T."/>
            <person name="Zhang H."/>
        </authorList>
    </citation>
    <scope>NUCLEOTIDE SEQUENCE</scope>
    <source>
        <strain evidence="19">G01</strain>
    </source>
</reference>
<dbReference type="Gene3D" id="3.30.200.20">
    <property type="entry name" value="Phosphorylase Kinase, domain 1"/>
    <property type="match status" value="1"/>
</dbReference>
<evidence type="ECO:0000256" key="8">
    <source>
        <dbReference type="ARBA" id="ARBA00022777"/>
    </source>
</evidence>
<evidence type="ECO:0000256" key="13">
    <source>
        <dbReference type="ARBA" id="ARBA00023180"/>
    </source>
</evidence>
<comment type="catalytic activity">
    <reaction evidence="14">
        <text>L-threonyl-[protein] + ATP = O-phospho-L-threonyl-[protein] + ADP + H(+)</text>
        <dbReference type="Rhea" id="RHEA:46608"/>
        <dbReference type="Rhea" id="RHEA-COMP:11060"/>
        <dbReference type="Rhea" id="RHEA-COMP:11605"/>
        <dbReference type="ChEBI" id="CHEBI:15378"/>
        <dbReference type="ChEBI" id="CHEBI:30013"/>
        <dbReference type="ChEBI" id="CHEBI:30616"/>
        <dbReference type="ChEBI" id="CHEBI:61977"/>
        <dbReference type="ChEBI" id="CHEBI:456216"/>
        <dbReference type="EC" id="2.7.11.1"/>
    </reaction>
</comment>
<evidence type="ECO:0000256" key="11">
    <source>
        <dbReference type="ARBA" id="ARBA00023136"/>
    </source>
</evidence>
<keyword evidence="6" id="KW-0732">Signal</keyword>
<evidence type="ECO:0000256" key="1">
    <source>
        <dbReference type="ARBA" id="ARBA00004479"/>
    </source>
</evidence>
<proteinExistence type="inferred from homology"/>
<keyword evidence="9 16" id="KW-0067">ATP-binding</keyword>
<evidence type="ECO:0000259" key="18">
    <source>
        <dbReference type="PROSITE" id="PS50011"/>
    </source>
</evidence>
<evidence type="ECO:0000256" key="3">
    <source>
        <dbReference type="ARBA" id="ARBA00022527"/>
    </source>
</evidence>
<comment type="caution">
    <text evidence="19">The sequence shown here is derived from an EMBL/GenBank/DDBJ whole genome shotgun (WGS) entry which is preliminary data.</text>
</comment>
<dbReference type="InterPro" id="IPR001245">
    <property type="entry name" value="Ser-Thr/Tyr_kinase_cat_dom"/>
</dbReference>
<evidence type="ECO:0000256" key="10">
    <source>
        <dbReference type="ARBA" id="ARBA00022989"/>
    </source>
</evidence>
<keyword evidence="5" id="KW-0812">Transmembrane</keyword>
<evidence type="ECO:0000256" key="5">
    <source>
        <dbReference type="ARBA" id="ARBA00022692"/>
    </source>
</evidence>
<dbReference type="Pfam" id="PF07714">
    <property type="entry name" value="PK_Tyr_Ser-Thr"/>
    <property type="match status" value="1"/>
</dbReference>
<sequence>MIATVAITLLAMVNIIFYTLLQVREASCTEQQNKPSARVEQLCRRFSLSEIQLATRNFSDAHLIGKGGFGKVYKGLIDNGRETVAIKRQKSNSKQGAREFLTEIETLTELRHVNLVSLIGYCNEHGEMIPVYEYMANRTLGDHLYKRARKSEISSSLTWKQRLNICIGAGRGLDYLHTGHSLIHRDVKVSNILLDENFIAKVSDFGLAKPLSRSRLESHISTKVKGTFGYFDPNYLTTGKLSRKSDTYAFGVVLLEVLSGRPAVDPSVPMDEQILTKWAQENISKGKAVRIVDSNLRGEISQDSLKAFVGVAERCLHDEPKKRPTMAQVVLQLEFALEQQGSCNKWDDLLSARTTL</sequence>
<keyword evidence="12 19" id="KW-0675">Receptor</keyword>
<keyword evidence="7 16" id="KW-0547">Nucleotide-binding</keyword>
<name>A0AAW2LI56_9LAMI</name>
<evidence type="ECO:0000256" key="17">
    <source>
        <dbReference type="RuleBase" id="RU000304"/>
    </source>
</evidence>
<dbReference type="InterPro" id="IPR017441">
    <property type="entry name" value="Protein_kinase_ATP_BS"/>
</dbReference>
<protein>
    <recommendedName>
        <fullName evidence="2">non-specific serine/threonine protein kinase</fullName>
        <ecNumber evidence="2">2.7.11.1</ecNumber>
    </recommendedName>
</protein>
<keyword evidence="11" id="KW-0472">Membrane</keyword>
<keyword evidence="10" id="KW-1133">Transmembrane helix</keyword>
<dbReference type="FunFam" id="3.30.200.20:FF:000039">
    <property type="entry name" value="receptor-like protein kinase FERONIA"/>
    <property type="match status" value="1"/>
</dbReference>
<dbReference type="InterPro" id="IPR000719">
    <property type="entry name" value="Prot_kinase_dom"/>
</dbReference>
<dbReference type="FunFam" id="1.10.510.10:FF:000287">
    <property type="entry name" value="probable LRR receptor-like serine/threonine-protein kinase RKF3"/>
    <property type="match status" value="1"/>
</dbReference>
<dbReference type="GO" id="GO:0004674">
    <property type="term" value="F:protein serine/threonine kinase activity"/>
    <property type="evidence" value="ECO:0007669"/>
    <property type="project" value="UniProtKB-KW"/>
</dbReference>
<evidence type="ECO:0000313" key="19">
    <source>
        <dbReference type="EMBL" id="KAL0318618.1"/>
    </source>
</evidence>
<evidence type="ECO:0000256" key="4">
    <source>
        <dbReference type="ARBA" id="ARBA00022679"/>
    </source>
</evidence>
<evidence type="ECO:0000256" key="12">
    <source>
        <dbReference type="ARBA" id="ARBA00023170"/>
    </source>
</evidence>
<dbReference type="PANTHER" id="PTHR27003">
    <property type="entry name" value="OS07G0166700 PROTEIN"/>
    <property type="match status" value="1"/>
</dbReference>
<dbReference type="PANTHER" id="PTHR27003:SF467">
    <property type="entry name" value="PROTEIN KINASE DOMAIN-CONTAINING PROTEIN"/>
    <property type="match status" value="1"/>
</dbReference>
<dbReference type="Gene3D" id="1.10.510.10">
    <property type="entry name" value="Transferase(Phosphotransferase) domain 1"/>
    <property type="match status" value="1"/>
</dbReference>
<accession>A0AAW2LI56</accession>
<evidence type="ECO:0000256" key="9">
    <source>
        <dbReference type="ARBA" id="ARBA00022840"/>
    </source>
</evidence>
<keyword evidence="13" id="KW-0325">Glycoprotein</keyword>
<comment type="catalytic activity">
    <reaction evidence="15">
        <text>L-seryl-[protein] + ATP = O-phospho-L-seryl-[protein] + ADP + H(+)</text>
        <dbReference type="Rhea" id="RHEA:17989"/>
        <dbReference type="Rhea" id="RHEA-COMP:9863"/>
        <dbReference type="Rhea" id="RHEA-COMP:11604"/>
        <dbReference type="ChEBI" id="CHEBI:15378"/>
        <dbReference type="ChEBI" id="CHEBI:29999"/>
        <dbReference type="ChEBI" id="CHEBI:30616"/>
        <dbReference type="ChEBI" id="CHEBI:83421"/>
        <dbReference type="ChEBI" id="CHEBI:456216"/>
        <dbReference type="EC" id="2.7.11.1"/>
    </reaction>
</comment>
<organism evidence="19">
    <name type="scientific">Sesamum angustifolium</name>
    <dbReference type="NCBI Taxonomy" id="2727405"/>
    <lineage>
        <taxon>Eukaryota</taxon>
        <taxon>Viridiplantae</taxon>
        <taxon>Streptophyta</taxon>
        <taxon>Embryophyta</taxon>
        <taxon>Tracheophyta</taxon>
        <taxon>Spermatophyta</taxon>
        <taxon>Magnoliopsida</taxon>
        <taxon>eudicotyledons</taxon>
        <taxon>Gunneridae</taxon>
        <taxon>Pentapetalae</taxon>
        <taxon>asterids</taxon>
        <taxon>lamiids</taxon>
        <taxon>Lamiales</taxon>
        <taxon>Pedaliaceae</taxon>
        <taxon>Sesamum</taxon>
    </lineage>
</organism>
<keyword evidence="4" id="KW-0808">Transferase</keyword>
<dbReference type="GO" id="GO:0009506">
    <property type="term" value="C:plasmodesma"/>
    <property type="evidence" value="ECO:0007669"/>
    <property type="project" value="TreeGrafter"/>
</dbReference>
<dbReference type="GO" id="GO:0005524">
    <property type="term" value="F:ATP binding"/>
    <property type="evidence" value="ECO:0007669"/>
    <property type="project" value="UniProtKB-UniRule"/>
</dbReference>
<keyword evidence="3 17" id="KW-0723">Serine/threonine-protein kinase</keyword>
<evidence type="ECO:0000256" key="2">
    <source>
        <dbReference type="ARBA" id="ARBA00012513"/>
    </source>
</evidence>
<feature type="binding site" evidence="16">
    <location>
        <position position="87"/>
    </location>
    <ligand>
        <name>ATP</name>
        <dbReference type="ChEBI" id="CHEBI:30616"/>
    </ligand>
</feature>
<dbReference type="GO" id="GO:0005886">
    <property type="term" value="C:plasma membrane"/>
    <property type="evidence" value="ECO:0007669"/>
    <property type="project" value="TreeGrafter"/>
</dbReference>
<dbReference type="CDD" id="cd14066">
    <property type="entry name" value="STKc_IRAK"/>
    <property type="match status" value="1"/>
</dbReference>
<dbReference type="AlphaFoldDB" id="A0AAW2LI56"/>
<keyword evidence="8 19" id="KW-0418">Kinase</keyword>
<gene>
    <name evidence="19" type="ORF">Sangu_2018000</name>
</gene>
<evidence type="ECO:0000256" key="7">
    <source>
        <dbReference type="ARBA" id="ARBA00022741"/>
    </source>
</evidence>
<dbReference type="SUPFAM" id="SSF56112">
    <property type="entry name" value="Protein kinase-like (PK-like)"/>
    <property type="match status" value="1"/>
</dbReference>
<dbReference type="PROSITE" id="PS00107">
    <property type="entry name" value="PROTEIN_KINASE_ATP"/>
    <property type="match status" value="1"/>
</dbReference>
<dbReference type="EC" id="2.7.11.1" evidence="2"/>